<keyword evidence="5" id="KW-1185">Reference proteome</keyword>
<protein>
    <submittedName>
        <fullName evidence="2">Uncharacterized protein</fullName>
    </submittedName>
</protein>
<evidence type="ECO:0000313" key="3">
    <source>
        <dbReference type="EMBL" id="WPB03101.1"/>
    </source>
</evidence>
<feature type="region of interest" description="Disordered" evidence="1">
    <location>
        <begin position="1"/>
        <end position="87"/>
    </location>
</feature>
<accession>A0A2G5HA80</accession>
<name>A0A2G5HA80_CERBT</name>
<dbReference type="AlphaFoldDB" id="A0A2G5HA80"/>
<gene>
    <name evidence="2" type="ORF">CB0940_07173</name>
    <name evidence="3" type="ORF">RHO25_007738</name>
</gene>
<evidence type="ECO:0000313" key="5">
    <source>
        <dbReference type="Proteomes" id="UP001302367"/>
    </source>
</evidence>
<dbReference type="EMBL" id="CP134188">
    <property type="protein sequence ID" value="WPB03101.1"/>
    <property type="molecule type" value="Genomic_DNA"/>
</dbReference>
<evidence type="ECO:0000313" key="4">
    <source>
        <dbReference type="Proteomes" id="UP000230605"/>
    </source>
</evidence>
<dbReference type="EMBL" id="LKMD01000108">
    <property type="protein sequence ID" value="PIA89450.1"/>
    <property type="molecule type" value="Genomic_DNA"/>
</dbReference>
<organism evidence="2 4">
    <name type="scientific">Cercospora beticola</name>
    <name type="common">Sugarbeet leaf spot fungus</name>
    <dbReference type="NCBI Taxonomy" id="122368"/>
    <lineage>
        <taxon>Eukaryota</taxon>
        <taxon>Fungi</taxon>
        <taxon>Dikarya</taxon>
        <taxon>Ascomycota</taxon>
        <taxon>Pezizomycotina</taxon>
        <taxon>Dothideomycetes</taxon>
        <taxon>Dothideomycetidae</taxon>
        <taxon>Mycosphaerellales</taxon>
        <taxon>Mycosphaerellaceae</taxon>
        <taxon>Cercospora</taxon>
    </lineage>
</organism>
<dbReference type="Proteomes" id="UP000230605">
    <property type="component" value="Chromosome 5"/>
</dbReference>
<feature type="compositionally biased region" description="Low complexity" evidence="1">
    <location>
        <begin position="1"/>
        <end position="13"/>
    </location>
</feature>
<dbReference type="Proteomes" id="UP001302367">
    <property type="component" value="Chromosome 5"/>
</dbReference>
<evidence type="ECO:0000313" key="2">
    <source>
        <dbReference type="EMBL" id="PIA89450.1"/>
    </source>
</evidence>
<reference evidence="2 4" key="1">
    <citation type="submission" date="2015-10" db="EMBL/GenBank/DDBJ databases">
        <title>The cercosporin biosynthetic gene cluster was horizontally transferred to several fungal lineages and shown to be expanded in Cercospora beticola based on microsynteny with recipient genomes.</title>
        <authorList>
            <person name="De Jonge R."/>
            <person name="Ebert M.K."/>
            <person name="Suttle J.C."/>
            <person name="Jurick Ii W.M."/>
            <person name="Secor G.A."/>
            <person name="Thomma B.P."/>
            <person name="Van De Peer Y."/>
            <person name="Bolton M.D."/>
        </authorList>
    </citation>
    <scope>NUCLEOTIDE SEQUENCE [LARGE SCALE GENOMIC DNA]</scope>
    <source>
        <strain evidence="2 4">09-40</strain>
    </source>
</reference>
<dbReference type="OrthoDB" id="3644752at2759"/>
<proteinExistence type="predicted"/>
<reference evidence="3 5" key="2">
    <citation type="submission" date="2023-09" db="EMBL/GenBank/DDBJ databases">
        <title>Complete-Gapless Cercospora beticola genome.</title>
        <authorList>
            <person name="Wyatt N.A."/>
            <person name="Spanner R.E."/>
            <person name="Bolton M.D."/>
        </authorList>
    </citation>
    <scope>NUCLEOTIDE SEQUENCE [LARGE SCALE GENOMIC DNA]</scope>
    <source>
        <strain evidence="3">Cb09-40</strain>
    </source>
</reference>
<sequence>MSSTSTKNNVSSSPEQGTPMAAKPSLKSIEPPTGIARLMADHSDDENDPMTMGQIGLQGGVWDNFDKEDDDAARNSSPTPSKALDEHEDFEIIGDEELPDDNDPAYVHDQHVRAMMNHRVPPYPIPSQYATPAGDREDQIARYHIFLEECYPGSRLTRENAMDRALNSAPRHGSPNRYLRIIHIKGETLEVHKDDWVPCDRTCPARKKKFLEKLKAAPGKILGMR</sequence>
<evidence type="ECO:0000256" key="1">
    <source>
        <dbReference type="SAM" id="MobiDB-lite"/>
    </source>
</evidence>